<dbReference type="InterPro" id="IPR029063">
    <property type="entry name" value="SAM-dependent_MTases_sf"/>
</dbReference>
<gene>
    <name evidence="4" type="ORF">FJ693_11080</name>
</gene>
<evidence type="ECO:0000256" key="1">
    <source>
        <dbReference type="ARBA" id="ARBA00022603"/>
    </source>
</evidence>
<dbReference type="PANTHER" id="PTHR47816">
    <property type="entry name" value="RIBOSOMAL RNA SMALL SUBUNIT METHYLTRANSFERASE C"/>
    <property type="match status" value="1"/>
</dbReference>
<keyword evidence="2 4" id="KW-0808">Transferase</keyword>
<dbReference type="Pfam" id="PF05175">
    <property type="entry name" value="MTS"/>
    <property type="match status" value="1"/>
</dbReference>
<dbReference type="AlphaFoldDB" id="A0A552WQN3"/>
<dbReference type="InterPro" id="IPR007848">
    <property type="entry name" value="Small_mtfrase_dom"/>
</dbReference>
<dbReference type="Proteomes" id="UP000318693">
    <property type="component" value="Unassembled WGS sequence"/>
</dbReference>
<dbReference type="RefSeq" id="WP_143418611.1">
    <property type="nucleotide sequence ID" value="NZ_VJXR01000030.1"/>
</dbReference>
<accession>A0A552WQN3</accession>
<dbReference type="SUPFAM" id="SSF53335">
    <property type="entry name" value="S-adenosyl-L-methionine-dependent methyltransferases"/>
    <property type="match status" value="1"/>
</dbReference>
<dbReference type="CDD" id="cd02440">
    <property type="entry name" value="AdoMet_MTases"/>
    <property type="match status" value="1"/>
</dbReference>
<sequence length="208" mass="22263">MPTPDHYFSAEPASAAELRPLHVHLRGHDVRVLAAPGVFSGDRLDLGTRVLLDAVGDPPTAGTLVDVGCGWGPITLAMALASPGAQVYGVDVNRRAVELTRRNAAALGLGHVTALDAEDALSTFAGSGTRIDEIWSNPPIRIGKQALHELLRRWLGLLAPTGRAQLVVQKNLGADSLHRWLEVELAQDVTRAATSKGFRVLTVRPRSR</sequence>
<evidence type="ECO:0000259" key="3">
    <source>
        <dbReference type="Pfam" id="PF05175"/>
    </source>
</evidence>
<evidence type="ECO:0000256" key="2">
    <source>
        <dbReference type="ARBA" id="ARBA00022679"/>
    </source>
</evidence>
<dbReference type="GO" id="GO:0008757">
    <property type="term" value="F:S-adenosylmethionine-dependent methyltransferase activity"/>
    <property type="evidence" value="ECO:0007669"/>
    <property type="project" value="InterPro"/>
</dbReference>
<keyword evidence="1 4" id="KW-0489">Methyltransferase</keyword>
<comment type="caution">
    <text evidence="4">The sequence shown here is derived from an EMBL/GenBank/DDBJ whole genome shotgun (WGS) entry which is preliminary data.</text>
</comment>
<feature type="domain" description="Methyltransferase small" evidence="3">
    <location>
        <begin position="30"/>
        <end position="201"/>
    </location>
</feature>
<organism evidence="4 5">
    <name type="scientific">Georgenia yuyongxinii</name>
    <dbReference type="NCBI Taxonomy" id="2589797"/>
    <lineage>
        <taxon>Bacteria</taxon>
        <taxon>Bacillati</taxon>
        <taxon>Actinomycetota</taxon>
        <taxon>Actinomycetes</taxon>
        <taxon>Micrococcales</taxon>
        <taxon>Bogoriellaceae</taxon>
        <taxon>Georgenia</taxon>
    </lineage>
</organism>
<name>A0A552WQN3_9MICO</name>
<evidence type="ECO:0000313" key="4">
    <source>
        <dbReference type="EMBL" id="TRW45045.1"/>
    </source>
</evidence>
<dbReference type="InterPro" id="IPR046977">
    <property type="entry name" value="RsmC/RlmG"/>
</dbReference>
<proteinExistence type="predicted"/>
<dbReference type="Gene3D" id="3.40.50.150">
    <property type="entry name" value="Vaccinia Virus protein VP39"/>
    <property type="match status" value="1"/>
</dbReference>
<keyword evidence="5" id="KW-1185">Reference proteome</keyword>
<evidence type="ECO:0000313" key="5">
    <source>
        <dbReference type="Proteomes" id="UP000318693"/>
    </source>
</evidence>
<dbReference type="EMBL" id="VJXR01000030">
    <property type="protein sequence ID" value="TRW45045.1"/>
    <property type="molecule type" value="Genomic_DNA"/>
</dbReference>
<reference evidence="4 5" key="1">
    <citation type="submission" date="2019-07" db="EMBL/GenBank/DDBJ databases">
        <title>Georgenia wutianyii sp. nov. and Georgenia *** sp. nov. isolated from plateau pika (Ochotona curzoniae) in the Qinghai-Tibet plateau of China.</title>
        <authorList>
            <person name="Tian Z."/>
        </authorList>
    </citation>
    <scope>NUCLEOTIDE SEQUENCE [LARGE SCALE GENOMIC DNA]</scope>
    <source>
        <strain evidence="4 5">Z446</strain>
    </source>
</reference>
<dbReference type="GO" id="GO:0032259">
    <property type="term" value="P:methylation"/>
    <property type="evidence" value="ECO:0007669"/>
    <property type="project" value="UniProtKB-KW"/>
</dbReference>
<dbReference type="PANTHER" id="PTHR47816:SF4">
    <property type="entry name" value="RIBOSOMAL RNA SMALL SUBUNIT METHYLTRANSFERASE C"/>
    <property type="match status" value="1"/>
</dbReference>
<protein>
    <submittedName>
        <fullName evidence="4">Class I SAM-dependent methyltransferase</fullName>
    </submittedName>
</protein>